<evidence type="ECO:0000313" key="2">
    <source>
        <dbReference type="EMBL" id="GAG41019.1"/>
    </source>
</evidence>
<feature type="domain" description="MannoseP isomerase/GMP-like beta-helix" evidence="1">
    <location>
        <begin position="67"/>
        <end position="115"/>
    </location>
</feature>
<accession>X0XCX1</accession>
<comment type="caution">
    <text evidence="2">The sequence shown here is derived from an EMBL/GenBank/DDBJ whole genome shotgun (WGS) entry which is preliminary data.</text>
</comment>
<dbReference type="PANTHER" id="PTHR46390:SF1">
    <property type="entry name" value="MANNOSE-1-PHOSPHATE GUANYLYLTRANSFERASE"/>
    <property type="match status" value="1"/>
</dbReference>
<dbReference type="GO" id="GO:0009298">
    <property type="term" value="P:GDP-mannose biosynthetic process"/>
    <property type="evidence" value="ECO:0007669"/>
    <property type="project" value="TreeGrafter"/>
</dbReference>
<organism evidence="2">
    <name type="scientific">marine sediment metagenome</name>
    <dbReference type="NCBI Taxonomy" id="412755"/>
    <lineage>
        <taxon>unclassified sequences</taxon>
        <taxon>metagenomes</taxon>
        <taxon>ecological metagenomes</taxon>
    </lineage>
</organism>
<gene>
    <name evidence="2" type="ORF">S01H1_64207</name>
</gene>
<dbReference type="AlphaFoldDB" id="X0XCX1"/>
<dbReference type="InterPro" id="IPR054566">
    <property type="entry name" value="ManC/GMP-like_b-helix"/>
</dbReference>
<dbReference type="SUPFAM" id="SSF159283">
    <property type="entry name" value="Guanosine diphospho-D-mannose pyrophosphorylase/mannose-6-phosphate isomerase linker domain"/>
    <property type="match status" value="1"/>
</dbReference>
<dbReference type="PANTHER" id="PTHR46390">
    <property type="entry name" value="MANNOSE-1-PHOSPHATE GUANYLYLTRANSFERASE"/>
    <property type="match status" value="1"/>
</dbReference>
<dbReference type="EMBL" id="BARS01042307">
    <property type="protein sequence ID" value="GAG41019.1"/>
    <property type="molecule type" value="Genomic_DNA"/>
</dbReference>
<dbReference type="InterPro" id="IPR029044">
    <property type="entry name" value="Nucleotide-diphossugar_trans"/>
</dbReference>
<dbReference type="Gene3D" id="3.90.550.10">
    <property type="entry name" value="Spore Coat Polysaccharide Biosynthesis Protein SpsA, Chain A"/>
    <property type="match status" value="1"/>
</dbReference>
<evidence type="ECO:0000259" key="1">
    <source>
        <dbReference type="Pfam" id="PF22640"/>
    </source>
</evidence>
<reference evidence="2" key="1">
    <citation type="journal article" date="2014" name="Front. Microbiol.">
        <title>High frequency of phylogenetically diverse reductive dehalogenase-homologous genes in deep subseafloor sedimentary metagenomes.</title>
        <authorList>
            <person name="Kawai M."/>
            <person name="Futagami T."/>
            <person name="Toyoda A."/>
            <person name="Takaki Y."/>
            <person name="Nishi S."/>
            <person name="Hori S."/>
            <person name="Arai W."/>
            <person name="Tsubouchi T."/>
            <person name="Morono Y."/>
            <person name="Uchiyama I."/>
            <person name="Ito T."/>
            <person name="Fujiyama A."/>
            <person name="Inagaki F."/>
            <person name="Takami H."/>
        </authorList>
    </citation>
    <scope>NUCLEOTIDE SEQUENCE</scope>
    <source>
        <strain evidence="2">Expedition CK06-06</strain>
    </source>
</reference>
<dbReference type="SUPFAM" id="SSF53448">
    <property type="entry name" value="Nucleotide-diphospho-sugar transferases"/>
    <property type="match status" value="1"/>
</dbReference>
<sequence length="127" mass="14052">AGTDEFADKFESLKRISIDFGVMEKARSVLTVEMDCRWLDLGSWSAIAETSEPGVAGNVKIAPHTLVVDGKNNILVSESDHLIAIMGLDDLIVVHSADATLICPRGHEQKIKELTELRQKEFGERFE</sequence>
<protein>
    <recommendedName>
        <fullName evidence="1">MannoseP isomerase/GMP-like beta-helix domain-containing protein</fullName>
    </recommendedName>
</protein>
<dbReference type="Pfam" id="PF22640">
    <property type="entry name" value="ManC_GMP_beta-helix"/>
    <property type="match status" value="1"/>
</dbReference>
<feature type="non-terminal residue" evidence="2">
    <location>
        <position position="1"/>
    </location>
</feature>
<dbReference type="InterPro" id="IPR051161">
    <property type="entry name" value="Mannose-6P_isomerase_type2"/>
</dbReference>
<name>X0XCX1_9ZZZZ</name>
<proteinExistence type="predicted"/>
<dbReference type="GO" id="GO:0004475">
    <property type="term" value="F:mannose-1-phosphate guanylyltransferase (GTP) activity"/>
    <property type="evidence" value="ECO:0007669"/>
    <property type="project" value="TreeGrafter"/>
</dbReference>